<name>A0A1C3NX43_9ACTN</name>
<dbReference type="Gene3D" id="1.10.640.10">
    <property type="entry name" value="Haem peroxidase domain superfamily, animal type"/>
    <property type="match status" value="1"/>
</dbReference>
<dbReference type="Proteomes" id="UP000199013">
    <property type="component" value="Unassembled WGS sequence"/>
</dbReference>
<keyword evidence="2" id="KW-0223">Dioxygenase</keyword>
<dbReference type="PRINTS" id="PR00457">
    <property type="entry name" value="ANPEROXIDASE"/>
</dbReference>
<accession>A0A1C3NX43</accession>
<evidence type="ECO:0000256" key="2">
    <source>
        <dbReference type="ARBA" id="ARBA00022964"/>
    </source>
</evidence>
<dbReference type="GO" id="GO:0005737">
    <property type="term" value="C:cytoplasm"/>
    <property type="evidence" value="ECO:0007669"/>
    <property type="project" value="TreeGrafter"/>
</dbReference>
<dbReference type="PROSITE" id="PS50292">
    <property type="entry name" value="PEROXIDASE_3"/>
    <property type="match status" value="1"/>
</dbReference>
<dbReference type="GO" id="GO:0006979">
    <property type="term" value="P:response to oxidative stress"/>
    <property type="evidence" value="ECO:0007669"/>
    <property type="project" value="InterPro"/>
</dbReference>
<dbReference type="AlphaFoldDB" id="A0A1C3NX43"/>
<gene>
    <name evidence="5" type="ORF">FDG2_2166</name>
</gene>
<evidence type="ECO:0000313" key="6">
    <source>
        <dbReference type="Proteomes" id="UP000199013"/>
    </source>
</evidence>
<evidence type="ECO:0000256" key="3">
    <source>
        <dbReference type="ARBA" id="ARBA00023002"/>
    </source>
</evidence>
<dbReference type="SUPFAM" id="SSF48113">
    <property type="entry name" value="Heme-dependent peroxidases"/>
    <property type="match status" value="1"/>
</dbReference>
<keyword evidence="6" id="KW-1185">Reference proteome</keyword>
<dbReference type="InterPro" id="IPR010255">
    <property type="entry name" value="Haem_peroxidase_sf"/>
</dbReference>
<evidence type="ECO:0000256" key="1">
    <source>
        <dbReference type="ARBA" id="ARBA00022723"/>
    </source>
</evidence>
<sequence>METYVTTHFGPVWNLLQKSRRLRRVINRILVNRAILKMPTRPNPLSTMAPYTSWASLTDRTFDSRHLPPAPEATRDAPAVERVARLLARNGPEAVCPKSTVLFAYFAQWFTDGFLRSDRSAPKDPRKNASNHEIDLCQLYGLTSAVTKLIRLGEDGLLKSQIINGEEFPSYLCENGVIKPEFQGLGVVEFNELTVEQKNRLFAMGSDRVNSQVGFGLLNVLFFREHNRIARLLVAEYPRWDDERIFCTARNILNVLLIKIVVGEYINHIAPYHFKFFCRSCGIPERALVPAELDGD</sequence>
<dbReference type="GO" id="GO:0016702">
    <property type="term" value="F:oxidoreductase activity, acting on single donors with incorporation of molecular oxygen, incorporation of two atoms of oxygen"/>
    <property type="evidence" value="ECO:0007669"/>
    <property type="project" value="TreeGrafter"/>
</dbReference>
<dbReference type="GO" id="GO:0046872">
    <property type="term" value="F:metal ion binding"/>
    <property type="evidence" value="ECO:0007669"/>
    <property type="project" value="UniProtKB-KW"/>
</dbReference>
<dbReference type="PANTHER" id="PTHR11903:SF39">
    <property type="entry name" value="PROSTAGLANDIN G_H SYNTHASE 2-LIKE"/>
    <property type="match status" value="1"/>
</dbReference>
<dbReference type="InterPro" id="IPR037120">
    <property type="entry name" value="Haem_peroxidase_sf_animal"/>
</dbReference>
<dbReference type="Pfam" id="PF03098">
    <property type="entry name" value="An_peroxidase"/>
    <property type="match status" value="1"/>
</dbReference>
<protein>
    <submittedName>
        <fullName evidence="5">Heme peroxidase</fullName>
    </submittedName>
</protein>
<keyword evidence="1" id="KW-0479">Metal-binding</keyword>
<evidence type="ECO:0000256" key="4">
    <source>
        <dbReference type="ARBA" id="ARBA00023004"/>
    </source>
</evidence>
<reference evidence="6" key="1">
    <citation type="submission" date="2016-02" db="EMBL/GenBank/DDBJ databases">
        <authorList>
            <person name="Wibberg D."/>
        </authorList>
    </citation>
    <scope>NUCLEOTIDE SEQUENCE [LARGE SCALE GENOMIC DNA]</scope>
</reference>
<dbReference type="GO" id="GO:0004666">
    <property type="term" value="F:prostaglandin-endoperoxide synthase activity"/>
    <property type="evidence" value="ECO:0007669"/>
    <property type="project" value="TreeGrafter"/>
</dbReference>
<organism evidence="5 6">
    <name type="scientific">Candidatus Protofrankia californiensis</name>
    <dbReference type="NCBI Taxonomy" id="1839754"/>
    <lineage>
        <taxon>Bacteria</taxon>
        <taxon>Bacillati</taxon>
        <taxon>Actinomycetota</taxon>
        <taxon>Actinomycetes</taxon>
        <taxon>Frankiales</taxon>
        <taxon>Frankiaceae</taxon>
        <taxon>Protofrankia</taxon>
    </lineage>
</organism>
<keyword evidence="4" id="KW-0408">Iron</keyword>
<dbReference type="InterPro" id="IPR050783">
    <property type="entry name" value="Oxylipin_biosynth_metab"/>
</dbReference>
<keyword evidence="3" id="KW-0560">Oxidoreductase</keyword>
<evidence type="ECO:0000313" key="5">
    <source>
        <dbReference type="EMBL" id="SBW21908.1"/>
    </source>
</evidence>
<dbReference type="InterPro" id="IPR019791">
    <property type="entry name" value="Haem_peroxidase_animal"/>
</dbReference>
<keyword evidence="5" id="KW-0575">Peroxidase</keyword>
<dbReference type="GO" id="GO:0006631">
    <property type="term" value="P:fatty acid metabolic process"/>
    <property type="evidence" value="ECO:0007669"/>
    <property type="project" value="UniProtKB-ARBA"/>
</dbReference>
<dbReference type="GO" id="GO:0020037">
    <property type="term" value="F:heme binding"/>
    <property type="evidence" value="ECO:0007669"/>
    <property type="project" value="InterPro"/>
</dbReference>
<dbReference type="PANTHER" id="PTHR11903">
    <property type="entry name" value="PROSTAGLANDIN G/H SYNTHASE"/>
    <property type="match status" value="1"/>
</dbReference>
<dbReference type="EMBL" id="FLUV01000901">
    <property type="protein sequence ID" value="SBW21908.1"/>
    <property type="molecule type" value="Genomic_DNA"/>
</dbReference>
<proteinExistence type="predicted"/>
<dbReference type="GO" id="GO:0004601">
    <property type="term" value="F:peroxidase activity"/>
    <property type="evidence" value="ECO:0007669"/>
    <property type="project" value="UniProtKB-KW"/>
</dbReference>